<proteinExistence type="predicted"/>
<sequence>MMTFQEIIESIEELPAEDQEQLFELIRKRRIESRRAEIAANAQNVFQAVEAGTAKRGSFEEMKAYLLSDEDE</sequence>
<protein>
    <recommendedName>
        <fullName evidence="3">HigA protein (Antitoxin to HigB)</fullName>
    </recommendedName>
</protein>
<name>A0ABT3LCS2_9CYAN</name>
<keyword evidence="2" id="KW-1185">Reference proteome</keyword>
<evidence type="ECO:0000313" key="2">
    <source>
        <dbReference type="Proteomes" id="UP001526426"/>
    </source>
</evidence>
<evidence type="ECO:0000313" key="1">
    <source>
        <dbReference type="EMBL" id="MCW6038785.1"/>
    </source>
</evidence>
<accession>A0ABT3LCS2</accession>
<dbReference type="EMBL" id="JAIHOM010000177">
    <property type="protein sequence ID" value="MCW6038785.1"/>
    <property type="molecule type" value="Genomic_DNA"/>
</dbReference>
<comment type="caution">
    <text evidence="1">The sequence shown here is derived from an EMBL/GenBank/DDBJ whole genome shotgun (WGS) entry which is preliminary data.</text>
</comment>
<gene>
    <name evidence="1" type="ORF">K4A83_21295</name>
</gene>
<dbReference type="Proteomes" id="UP001526426">
    <property type="component" value="Unassembled WGS sequence"/>
</dbReference>
<organism evidence="1 2">
    <name type="scientific">Spirulina subsalsa FACHB-351</name>
    <dbReference type="NCBI Taxonomy" id="234711"/>
    <lineage>
        <taxon>Bacteria</taxon>
        <taxon>Bacillati</taxon>
        <taxon>Cyanobacteriota</taxon>
        <taxon>Cyanophyceae</taxon>
        <taxon>Spirulinales</taxon>
        <taxon>Spirulinaceae</taxon>
        <taxon>Spirulina</taxon>
    </lineage>
</organism>
<evidence type="ECO:0008006" key="3">
    <source>
        <dbReference type="Google" id="ProtNLM"/>
    </source>
</evidence>
<reference evidence="1 2" key="1">
    <citation type="submission" date="2021-08" db="EMBL/GenBank/DDBJ databases">
        <title>Draft genome sequence of Spirulina subsalsa with high tolerance to salinity and hype-accumulation of phycocyanin.</title>
        <authorList>
            <person name="Pei H."/>
            <person name="Jiang L."/>
        </authorList>
    </citation>
    <scope>NUCLEOTIDE SEQUENCE [LARGE SCALE GENOMIC DNA]</scope>
    <source>
        <strain evidence="1 2">FACHB-351</strain>
    </source>
</reference>